<proteinExistence type="inferred from homology"/>
<feature type="domain" description="Flavin reductase like" evidence="3">
    <location>
        <begin position="26"/>
        <end position="172"/>
    </location>
</feature>
<dbReference type="Gene3D" id="2.30.110.10">
    <property type="entry name" value="Electron Transport, Fmn-binding Protein, Chain A"/>
    <property type="match status" value="1"/>
</dbReference>
<evidence type="ECO:0000256" key="1">
    <source>
        <dbReference type="ARBA" id="ARBA00008898"/>
    </source>
</evidence>
<evidence type="ECO:0000313" key="4">
    <source>
        <dbReference type="EMBL" id="SMC47237.1"/>
    </source>
</evidence>
<dbReference type="STRING" id="1938817.SAMN06296008_10592"/>
<name>A0A1W1ZFS0_9BURK</name>
<dbReference type="RefSeq" id="WP_084283252.1">
    <property type="nucleotide sequence ID" value="NZ_FWXJ01000005.1"/>
</dbReference>
<dbReference type="GO" id="GO:0042602">
    <property type="term" value="F:riboflavin reductase (NADPH) activity"/>
    <property type="evidence" value="ECO:0007669"/>
    <property type="project" value="TreeGrafter"/>
</dbReference>
<keyword evidence="5" id="KW-1185">Reference proteome</keyword>
<evidence type="ECO:0000256" key="2">
    <source>
        <dbReference type="ARBA" id="ARBA00023002"/>
    </source>
</evidence>
<evidence type="ECO:0000259" key="3">
    <source>
        <dbReference type="SMART" id="SM00903"/>
    </source>
</evidence>
<dbReference type="OrthoDB" id="9792858at2"/>
<dbReference type="PANTHER" id="PTHR30466:SF11">
    <property type="entry name" value="FLAVIN-DEPENDENT MONOOXYGENASE, REDUCTASE SUBUNIT HSAB"/>
    <property type="match status" value="1"/>
</dbReference>
<sequence length="178" mass="19729">MSPVDQSKDTKEQSPEFDSRDFRNALGHFGTGVTVITTIDKSGKVYGVTASSFNSVSLSPPLVLWSQVKAAPSHQAFIESPYFIVNILAEDQKDISNHFARPSEDKFKDIPHHLNEHGIPILDGTLGHFICTKENEVEGGDHLIFIGKVLSYSYNTSEHTAPLFFWKGKYHSAADHVA</sequence>
<dbReference type="AlphaFoldDB" id="A0A1W1ZFS0"/>
<gene>
    <name evidence="4" type="ORF">SAMN06296008_10592</name>
</gene>
<dbReference type="SMART" id="SM00903">
    <property type="entry name" value="Flavin_Reduct"/>
    <property type="match status" value="1"/>
</dbReference>
<dbReference type="SUPFAM" id="SSF50475">
    <property type="entry name" value="FMN-binding split barrel"/>
    <property type="match status" value="1"/>
</dbReference>
<dbReference type="EMBL" id="FWXJ01000005">
    <property type="protein sequence ID" value="SMC47237.1"/>
    <property type="molecule type" value="Genomic_DNA"/>
</dbReference>
<dbReference type="InterPro" id="IPR050268">
    <property type="entry name" value="NADH-dep_flavin_reductase"/>
</dbReference>
<dbReference type="GO" id="GO:0010181">
    <property type="term" value="F:FMN binding"/>
    <property type="evidence" value="ECO:0007669"/>
    <property type="project" value="InterPro"/>
</dbReference>
<comment type="similarity">
    <text evidence="1">Belongs to the non-flavoprotein flavin reductase family.</text>
</comment>
<accession>A0A1W1ZFS0</accession>
<keyword evidence="2" id="KW-0560">Oxidoreductase</keyword>
<dbReference type="Pfam" id="PF01613">
    <property type="entry name" value="Flavin_Reduct"/>
    <property type="match status" value="1"/>
</dbReference>
<dbReference type="PANTHER" id="PTHR30466">
    <property type="entry name" value="FLAVIN REDUCTASE"/>
    <property type="match status" value="1"/>
</dbReference>
<reference evidence="4 5" key="1">
    <citation type="submission" date="2017-04" db="EMBL/GenBank/DDBJ databases">
        <authorList>
            <person name="Afonso C.L."/>
            <person name="Miller P.J."/>
            <person name="Scott M.A."/>
            <person name="Spackman E."/>
            <person name="Goraichik I."/>
            <person name="Dimitrov K.M."/>
            <person name="Suarez D.L."/>
            <person name="Swayne D.E."/>
        </authorList>
    </citation>
    <scope>NUCLEOTIDE SEQUENCE [LARGE SCALE GENOMIC DNA]</scope>
    <source>
        <strain evidence="4 5">VK13</strain>
    </source>
</reference>
<organism evidence="4 5">
    <name type="scientific">Polynucleobacter kasalickyi</name>
    <dbReference type="NCBI Taxonomy" id="1938817"/>
    <lineage>
        <taxon>Bacteria</taxon>
        <taxon>Pseudomonadati</taxon>
        <taxon>Pseudomonadota</taxon>
        <taxon>Betaproteobacteria</taxon>
        <taxon>Burkholderiales</taxon>
        <taxon>Burkholderiaceae</taxon>
        <taxon>Polynucleobacter</taxon>
    </lineage>
</organism>
<dbReference type="Proteomes" id="UP000192708">
    <property type="component" value="Unassembled WGS sequence"/>
</dbReference>
<protein>
    <submittedName>
        <fullName evidence="4">NADH-FMN oxidoreductase RutF, flavin reductase (DIM6/NTAB) family</fullName>
    </submittedName>
</protein>
<dbReference type="InterPro" id="IPR002563">
    <property type="entry name" value="Flavin_Rdtase-like_dom"/>
</dbReference>
<dbReference type="InterPro" id="IPR012349">
    <property type="entry name" value="Split_barrel_FMN-bd"/>
</dbReference>
<evidence type="ECO:0000313" key="5">
    <source>
        <dbReference type="Proteomes" id="UP000192708"/>
    </source>
</evidence>